<accession>A0A2J7ZM26</accession>
<feature type="region of interest" description="Disordered" evidence="1">
    <location>
        <begin position="90"/>
        <end position="127"/>
    </location>
</feature>
<dbReference type="AlphaFoldDB" id="A0A2J7ZM26"/>
<dbReference type="Proteomes" id="UP000236333">
    <property type="component" value="Unassembled WGS sequence"/>
</dbReference>
<feature type="compositionally biased region" description="Acidic residues" evidence="1">
    <location>
        <begin position="105"/>
        <end position="118"/>
    </location>
</feature>
<sequence length="359" mass="37040">MALWDSSFTDPDAAGAPPLLLSLAAFAAAGGKKAPADVYLVGAYDGMYQLDYVQRAMLDFVAAGNGLVVVGPDVLPPIFYSDEDDADYADYAGDGGARRRRMQEGEGDGVEEEEEEESTAPHDGRLPWQKSAAFNGSNVDVAAVMGMMGLLFSSDVTDGGGTISLETPSPLANALIAAQQLLLYKQGQLTLEPTELALADSTLLKARSSTSRSSPGASAFWAAVDAIDSFQALPPPSPPPPAPSPRLPPISLDAALGALCYNLNISGATFVRLGTLRPPVGRDACISLASAGLAGKPYPVVGLQGSACFAARDALPAAAKVAQAECSSACMGTPGQTCGNLKTGMVTVYPIGADRKRLR</sequence>
<name>A0A2J7ZM26_9CHLO</name>
<evidence type="ECO:0000256" key="1">
    <source>
        <dbReference type="SAM" id="MobiDB-lite"/>
    </source>
</evidence>
<gene>
    <name evidence="2" type="ORF">TSOC_012813</name>
</gene>
<protein>
    <recommendedName>
        <fullName evidence="4">WSC domain-containing protein</fullName>
    </recommendedName>
</protein>
<evidence type="ECO:0000313" key="2">
    <source>
        <dbReference type="EMBL" id="PNH01312.1"/>
    </source>
</evidence>
<evidence type="ECO:0000313" key="3">
    <source>
        <dbReference type="Proteomes" id="UP000236333"/>
    </source>
</evidence>
<reference evidence="2 3" key="1">
    <citation type="journal article" date="2017" name="Mol. Biol. Evol.">
        <title>The 4-celled Tetrabaena socialis nuclear genome reveals the essential components for genetic control of cell number at the origin of multicellularity in the volvocine lineage.</title>
        <authorList>
            <person name="Featherston J."/>
            <person name="Arakaki Y."/>
            <person name="Hanschen E.R."/>
            <person name="Ferris P.J."/>
            <person name="Michod R.E."/>
            <person name="Olson B.J.S.C."/>
            <person name="Nozaki H."/>
            <person name="Durand P.M."/>
        </authorList>
    </citation>
    <scope>NUCLEOTIDE SEQUENCE [LARGE SCALE GENOMIC DNA]</scope>
    <source>
        <strain evidence="2 3">NIES-571</strain>
    </source>
</reference>
<keyword evidence="3" id="KW-1185">Reference proteome</keyword>
<feature type="non-terminal residue" evidence="2">
    <location>
        <position position="359"/>
    </location>
</feature>
<dbReference type="EMBL" id="PGGS01000942">
    <property type="protein sequence ID" value="PNH01312.1"/>
    <property type="molecule type" value="Genomic_DNA"/>
</dbReference>
<proteinExistence type="predicted"/>
<organism evidence="2 3">
    <name type="scientific">Tetrabaena socialis</name>
    <dbReference type="NCBI Taxonomy" id="47790"/>
    <lineage>
        <taxon>Eukaryota</taxon>
        <taxon>Viridiplantae</taxon>
        <taxon>Chlorophyta</taxon>
        <taxon>core chlorophytes</taxon>
        <taxon>Chlorophyceae</taxon>
        <taxon>CS clade</taxon>
        <taxon>Chlamydomonadales</taxon>
        <taxon>Tetrabaenaceae</taxon>
        <taxon>Tetrabaena</taxon>
    </lineage>
</organism>
<comment type="caution">
    <text evidence="2">The sequence shown here is derived from an EMBL/GenBank/DDBJ whole genome shotgun (WGS) entry which is preliminary data.</text>
</comment>
<evidence type="ECO:0008006" key="4">
    <source>
        <dbReference type="Google" id="ProtNLM"/>
    </source>
</evidence>